<dbReference type="SUPFAM" id="SSF53335">
    <property type="entry name" value="S-adenosyl-L-methionine-dependent methyltransferases"/>
    <property type="match status" value="1"/>
</dbReference>
<sequence length="322" mass="33988">MRCAKGRNFPASNASAAPPLAVRSAKPQRAHPPGRRTRMASPEEINADMLAFWNGNGGDIWVARQEHTDITLAPVTNALLVFAAPRAGERVVDIGCGCGAPTLEFARAAGPSGRVAGLDISGPMLAEGKRRASAAGIANVDWRQTDPATAALDEYDLLISAFGVMFFGDPVAAFANMRRAAAPDARMALVCWRSLAENPWMEVPMTAAARHLPPRPQPVPNAPGMFAFADRDHVTEVVTAAGWTPPRFEKLDMALDIAAGRGLEEAVVQSTQIGAVNSWLRNQPAEIVSAATASVHEALAPYADGASVRLPGAMWLISSAPA</sequence>
<dbReference type="InterPro" id="IPR029063">
    <property type="entry name" value="SAM-dependent_MTases_sf"/>
</dbReference>
<dbReference type="AlphaFoldDB" id="A0A370NBW6"/>
<keyword evidence="3" id="KW-0489">Methyltransferase</keyword>
<dbReference type="EMBL" id="QHKS01000005">
    <property type="protein sequence ID" value="RDK03028.1"/>
    <property type="molecule type" value="Genomic_DNA"/>
</dbReference>
<dbReference type="PANTHER" id="PTHR43591">
    <property type="entry name" value="METHYLTRANSFERASE"/>
    <property type="match status" value="1"/>
</dbReference>
<feature type="compositionally biased region" description="Basic residues" evidence="1">
    <location>
        <begin position="26"/>
        <end position="38"/>
    </location>
</feature>
<proteinExistence type="predicted"/>
<keyword evidence="4" id="KW-1185">Reference proteome</keyword>
<dbReference type="GO" id="GO:0008168">
    <property type="term" value="F:methyltransferase activity"/>
    <property type="evidence" value="ECO:0007669"/>
    <property type="project" value="UniProtKB-KW"/>
</dbReference>
<feature type="domain" description="Methyltransferase" evidence="2">
    <location>
        <begin position="91"/>
        <end position="183"/>
    </location>
</feature>
<feature type="compositionally biased region" description="Low complexity" evidence="1">
    <location>
        <begin position="10"/>
        <end position="21"/>
    </location>
</feature>
<gene>
    <name evidence="3" type="ORF">DLM46_08960</name>
</gene>
<dbReference type="InterPro" id="IPR041698">
    <property type="entry name" value="Methyltransf_25"/>
</dbReference>
<comment type="caution">
    <text evidence="3">The sequence shown here is derived from an EMBL/GenBank/DDBJ whole genome shotgun (WGS) entry which is preliminary data.</text>
</comment>
<reference evidence="4" key="1">
    <citation type="submission" date="2018-05" db="EMBL/GenBank/DDBJ databases">
        <authorList>
            <person name="Feng T."/>
        </authorList>
    </citation>
    <scope>NUCLEOTIDE SEQUENCE [LARGE SCALE GENOMIC DNA]</scope>
    <source>
        <strain evidence="4">S27</strain>
    </source>
</reference>
<dbReference type="CDD" id="cd02440">
    <property type="entry name" value="AdoMet_MTases"/>
    <property type="match status" value="1"/>
</dbReference>
<organism evidence="3 4">
    <name type="scientific">Paraburkholderia lacunae</name>
    <dbReference type="NCBI Taxonomy" id="2211104"/>
    <lineage>
        <taxon>Bacteria</taxon>
        <taxon>Pseudomonadati</taxon>
        <taxon>Pseudomonadota</taxon>
        <taxon>Betaproteobacteria</taxon>
        <taxon>Burkholderiales</taxon>
        <taxon>Burkholderiaceae</taxon>
        <taxon>Paraburkholderia</taxon>
    </lineage>
</organism>
<dbReference type="Pfam" id="PF13649">
    <property type="entry name" value="Methyltransf_25"/>
    <property type="match status" value="1"/>
</dbReference>
<protein>
    <submittedName>
        <fullName evidence="3">SAM-dependent methyltransferase</fullName>
    </submittedName>
</protein>
<dbReference type="PANTHER" id="PTHR43591:SF24">
    <property type="entry name" value="2-METHOXY-6-POLYPRENYL-1,4-BENZOQUINOL METHYLASE, MITOCHONDRIAL"/>
    <property type="match status" value="1"/>
</dbReference>
<accession>A0A370NBW6</accession>
<evidence type="ECO:0000259" key="2">
    <source>
        <dbReference type="Pfam" id="PF13649"/>
    </source>
</evidence>
<dbReference type="Proteomes" id="UP000254875">
    <property type="component" value="Unassembled WGS sequence"/>
</dbReference>
<dbReference type="GO" id="GO:0032259">
    <property type="term" value="P:methylation"/>
    <property type="evidence" value="ECO:0007669"/>
    <property type="project" value="UniProtKB-KW"/>
</dbReference>
<keyword evidence="3" id="KW-0808">Transferase</keyword>
<name>A0A370NBW6_9BURK</name>
<evidence type="ECO:0000313" key="3">
    <source>
        <dbReference type="EMBL" id="RDK03028.1"/>
    </source>
</evidence>
<dbReference type="Gene3D" id="3.40.50.150">
    <property type="entry name" value="Vaccinia Virus protein VP39"/>
    <property type="match status" value="1"/>
</dbReference>
<feature type="region of interest" description="Disordered" evidence="1">
    <location>
        <begin position="1"/>
        <end position="41"/>
    </location>
</feature>
<evidence type="ECO:0000256" key="1">
    <source>
        <dbReference type="SAM" id="MobiDB-lite"/>
    </source>
</evidence>
<evidence type="ECO:0000313" key="4">
    <source>
        <dbReference type="Proteomes" id="UP000254875"/>
    </source>
</evidence>